<dbReference type="AlphaFoldDB" id="A0A3B4BK60"/>
<dbReference type="InterPro" id="IPR001791">
    <property type="entry name" value="Laminin_G"/>
</dbReference>
<organism evidence="4 5">
    <name type="scientific">Periophthalmus magnuspinnatus</name>
    <dbReference type="NCBI Taxonomy" id="409849"/>
    <lineage>
        <taxon>Eukaryota</taxon>
        <taxon>Metazoa</taxon>
        <taxon>Chordata</taxon>
        <taxon>Craniata</taxon>
        <taxon>Vertebrata</taxon>
        <taxon>Euteleostomi</taxon>
        <taxon>Actinopterygii</taxon>
        <taxon>Neopterygii</taxon>
        <taxon>Teleostei</taxon>
        <taxon>Neoteleostei</taxon>
        <taxon>Acanthomorphata</taxon>
        <taxon>Gobiaria</taxon>
        <taxon>Gobiiformes</taxon>
        <taxon>Gobioidei</taxon>
        <taxon>Gobiidae</taxon>
        <taxon>Oxudercinae</taxon>
        <taxon>Periophthalmus</taxon>
    </lineage>
</organism>
<name>A0A3B4BK60_9GOBI</name>
<keyword evidence="5" id="KW-1185">Reference proteome</keyword>
<dbReference type="SUPFAM" id="SSF49899">
    <property type="entry name" value="Concanavalin A-like lectins/glucanases"/>
    <property type="match status" value="1"/>
</dbReference>
<protein>
    <recommendedName>
        <fullName evidence="3">Thrombospondin-like N-terminal domain-containing protein</fullName>
    </recommendedName>
</protein>
<dbReference type="Pfam" id="PF02210">
    <property type="entry name" value="Laminin_G_2"/>
    <property type="match status" value="1"/>
</dbReference>
<proteinExistence type="predicted"/>
<keyword evidence="1" id="KW-0732">Signal</keyword>
<evidence type="ECO:0000256" key="2">
    <source>
        <dbReference type="ARBA" id="ARBA00022737"/>
    </source>
</evidence>
<reference evidence="4" key="1">
    <citation type="submission" date="2025-08" db="UniProtKB">
        <authorList>
            <consortium name="Ensembl"/>
        </authorList>
    </citation>
    <scope>IDENTIFICATION</scope>
</reference>
<accession>A0A3B4BK60</accession>
<evidence type="ECO:0000259" key="3">
    <source>
        <dbReference type="SMART" id="SM00210"/>
    </source>
</evidence>
<reference evidence="4" key="2">
    <citation type="submission" date="2025-09" db="UniProtKB">
        <authorList>
            <consortium name="Ensembl"/>
        </authorList>
    </citation>
    <scope>IDENTIFICATION</scope>
</reference>
<dbReference type="STRING" id="409849.ENSPMGP00000029156"/>
<evidence type="ECO:0000256" key="1">
    <source>
        <dbReference type="ARBA" id="ARBA00022729"/>
    </source>
</evidence>
<evidence type="ECO:0000313" key="5">
    <source>
        <dbReference type="Proteomes" id="UP000261520"/>
    </source>
</evidence>
<sequence length="321" mass="37480">MCIPAQSQGPIHLSEPVDVLKVLDFQSSPEGVTRTSGFCTRRRASTPDTAFRVTGQVQLKAPTTQLFPGGAFPEDFSILTTVRPKSSLQSFLLSVYNAQGVQQLGVEVGRAPVFLYEDQNGRPSPEDYPLFNTLNLADGKWHRVAVSVDKKTVTVIVDCKTKITKPLPRSDQGTISTDGETTFGTKNEDEGFEVKQRYKQNIYRIFTEYLQNIYRIFTDYLQNIYRIFTDYLQDIYRIFTGYLQNIYRIFTDYLQNIYRIFTDYLQNIYRIFSEYLQIITQDIYRIFTDYLHIIYRIFTEYLQIIYRFVRERRPGDRVGTV</sequence>
<dbReference type="SMART" id="SM00210">
    <property type="entry name" value="TSPN"/>
    <property type="match status" value="1"/>
</dbReference>
<evidence type="ECO:0000313" key="4">
    <source>
        <dbReference type="Ensembl" id="ENSPMGP00000029156.1"/>
    </source>
</evidence>
<dbReference type="InterPro" id="IPR048287">
    <property type="entry name" value="TSPN-like_N"/>
</dbReference>
<dbReference type="Proteomes" id="UP000261520">
    <property type="component" value="Unplaced"/>
</dbReference>
<dbReference type="Ensembl" id="ENSPMGT00000031038.1">
    <property type="protein sequence ID" value="ENSPMGP00000029156.1"/>
    <property type="gene ID" value="ENSPMGG00000023463.1"/>
</dbReference>
<keyword evidence="2" id="KW-0677">Repeat</keyword>
<dbReference type="InterPro" id="IPR013320">
    <property type="entry name" value="ConA-like_dom_sf"/>
</dbReference>
<feature type="domain" description="Thrombospondin-like N-terminal" evidence="3">
    <location>
        <begin position="16"/>
        <end position="219"/>
    </location>
</feature>
<dbReference type="Gene3D" id="2.60.120.200">
    <property type="match status" value="1"/>
</dbReference>